<evidence type="ECO:0000313" key="2">
    <source>
        <dbReference type="Proteomes" id="UP000232323"/>
    </source>
</evidence>
<reference evidence="1 2" key="1">
    <citation type="submission" date="2017-08" db="EMBL/GenBank/DDBJ databases">
        <title>Acidophilic green algal genome provides insights into adaptation to an acidic environment.</title>
        <authorList>
            <person name="Hirooka S."/>
            <person name="Hirose Y."/>
            <person name="Kanesaki Y."/>
            <person name="Higuchi S."/>
            <person name="Fujiwara T."/>
            <person name="Onuma R."/>
            <person name="Era A."/>
            <person name="Ohbayashi R."/>
            <person name="Uzuka A."/>
            <person name="Nozaki H."/>
            <person name="Yoshikawa H."/>
            <person name="Miyagishima S.Y."/>
        </authorList>
    </citation>
    <scope>NUCLEOTIDE SEQUENCE [LARGE SCALE GENOMIC DNA]</scope>
    <source>
        <strain evidence="1 2">NIES-2499</strain>
    </source>
</reference>
<name>A0A250XL58_9CHLO</name>
<keyword evidence="2" id="KW-1185">Reference proteome</keyword>
<evidence type="ECO:0000313" key="1">
    <source>
        <dbReference type="EMBL" id="GAX83835.1"/>
    </source>
</evidence>
<dbReference type="Gene3D" id="3.30.360.10">
    <property type="entry name" value="Dihydrodipicolinate Reductase, domain 2"/>
    <property type="match status" value="1"/>
</dbReference>
<dbReference type="OrthoDB" id="2127032at2759"/>
<proteinExistence type="predicted"/>
<dbReference type="Proteomes" id="UP000232323">
    <property type="component" value="Unassembled WGS sequence"/>
</dbReference>
<protein>
    <submittedName>
        <fullName evidence="1">Uncharacterized protein</fullName>
    </submittedName>
</protein>
<organism evidence="1 2">
    <name type="scientific">Chlamydomonas eustigma</name>
    <dbReference type="NCBI Taxonomy" id="1157962"/>
    <lineage>
        <taxon>Eukaryota</taxon>
        <taxon>Viridiplantae</taxon>
        <taxon>Chlorophyta</taxon>
        <taxon>core chlorophytes</taxon>
        <taxon>Chlorophyceae</taxon>
        <taxon>CS clade</taxon>
        <taxon>Chlamydomonadales</taxon>
        <taxon>Chlamydomonadaceae</taxon>
        <taxon>Chlamydomonas</taxon>
    </lineage>
</organism>
<accession>A0A250XL58</accession>
<gene>
    <name evidence="1" type="ORF">CEUSTIGMA_g11259.t1</name>
</gene>
<dbReference type="AlphaFoldDB" id="A0A250XL58"/>
<dbReference type="EMBL" id="BEGY01000108">
    <property type="protein sequence ID" value="GAX83835.1"/>
    <property type="molecule type" value="Genomic_DNA"/>
</dbReference>
<comment type="caution">
    <text evidence="1">The sequence shown here is derived from an EMBL/GenBank/DDBJ whole genome shotgun (WGS) entry which is preliminary data.</text>
</comment>
<sequence length="316" mass="34275">MPLSVLMVGAGEYIAGYVPTTHGAASDKPAGVVALTCFDLRRLGMVQRILLCDICGIKLPEVRHTIKSKIGDVYRGMDVSLECFPADDVECDPEAVHKVCGPSAYIVILLACPVPDKESHAFMTTMSIPGNINHGRECEDTITLLTQWRNKQDGSLGTAMYTASWVTPRADAHTQQHFHYMGSNGEVRVDQAHRGYSQATDCGGYSSLNPLYMRYVPDSLGYFAGQTGYGYQSIAQFIQACQELNAGMRTMSDIQIEGNLALVDDTLAVTAILEAGRRSLDAGGMPVSICYDSQGRPVNLVLMDAGSNNIQKSLYS</sequence>